<comment type="caution">
    <text evidence="2">The sequence shown here is derived from an EMBL/GenBank/DDBJ whole genome shotgun (WGS) entry which is preliminary data.</text>
</comment>
<organism evidence="2 3">
    <name type="scientific">Collinsella stercoris DSM 13279</name>
    <dbReference type="NCBI Taxonomy" id="445975"/>
    <lineage>
        <taxon>Bacteria</taxon>
        <taxon>Bacillati</taxon>
        <taxon>Actinomycetota</taxon>
        <taxon>Coriobacteriia</taxon>
        <taxon>Coriobacteriales</taxon>
        <taxon>Coriobacteriaceae</taxon>
        <taxon>Collinsella</taxon>
    </lineage>
</organism>
<dbReference type="Proteomes" id="UP000003560">
    <property type="component" value="Unassembled WGS sequence"/>
</dbReference>
<sequence length="60" mass="6374">MYEPTRTGSPLGRAPLGTHILPRRALLTECLSSFEGSSSTSAFAPTYPIQGPVPRKSTLA</sequence>
<dbReference type="STRING" id="445975.COLSTE_00841"/>
<reference evidence="2 3" key="2">
    <citation type="submission" date="2008-10" db="EMBL/GenBank/DDBJ databases">
        <authorList>
            <person name="Fulton L."/>
            <person name="Clifton S."/>
            <person name="Fulton B."/>
            <person name="Xu J."/>
            <person name="Minx P."/>
            <person name="Pepin K.H."/>
            <person name="Johnson M."/>
            <person name="Thiruvilangam P."/>
            <person name="Bhonagiri V."/>
            <person name="Nash W.E."/>
            <person name="Mardis E.R."/>
            <person name="Wilson R.K."/>
        </authorList>
    </citation>
    <scope>NUCLEOTIDE SEQUENCE [LARGE SCALE GENOMIC DNA]</scope>
    <source>
        <strain evidence="2 3">DSM 13279</strain>
    </source>
</reference>
<reference evidence="2 3" key="1">
    <citation type="submission" date="2008-10" db="EMBL/GenBank/DDBJ databases">
        <title>Draft genome sequence of Collinsella stercoris (DSM 13279).</title>
        <authorList>
            <person name="Sudarsanam P."/>
            <person name="Ley R."/>
            <person name="Guruge J."/>
            <person name="Turnbaugh P.J."/>
            <person name="Mahowald M."/>
            <person name="Liep D."/>
            <person name="Gordon J."/>
        </authorList>
    </citation>
    <scope>NUCLEOTIDE SEQUENCE [LARGE SCALE GENOMIC DNA]</scope>
    <source>
        <strain evidence="2 3">DSM 13279</strain>
    </source>
</reference>
<evidence type="ECO:0000313" key="2">
    <source>
        <dbReference type="EMBL" id="EEA90937.1"/>
    </source>
</evidence>
<gene>
    <name evidence="2" type="ORF">COLSTE_00841</name>
</gene>
<proteinExistence type="predicted"/>
<dbReference type="HOGENOM" id="CLU_2933423_0_0_11"/>
<dbReference type="EMBL" id="ABXJ01000052">
    <property type="protein sequence ID" value="EEA90937.1"/>
    <property type="molecule type" value="Genomic_DNA"/>
</dbReference>
<evidence type="ECO:0000256" key="1">
    <source>
        <dbReference type="SAM" id="MobiDB-lite"/>
    </source>
</evidence>
<evidence type="ECO:0000313" key="3">
    <source>
        <dbReference type="Proteomes" id="UP000003560"/>
    </source>
</evidence>
<keyword evidence="3" id="KW-1185">Reference proteome</keyword>
<dbReference type="AlphaFoldDB" id="B6G9V0"/>
<accession>B6G9V0</accession>
<name>B6G9V0_9ACTN</name>
<protein>
    <submittedName>
        <fullName evidence="2">Uncharacterized protein</fullName>
    </submittedName>
</protein>
<feature type="region of interest" description="Disordered" evidence="1">
    <location>
        <begin position="36"/>
        <end position="60"/>
    </location>
</feature>